<evidence type="ECO:0000313" key="2">
    <source>
        <dbReference type="EMBL" id="KAH9308245.1"/>
    </source>
</evidence>
<gene>
    <name evidence="2" type="ORF">KI387_036156</name>
</gene>
<reference evidence="2 3" key="1">
    <citation type="journal article" date="2021" name="Nat. Plants">
        <title>The Taxus genome provides insights into paclitaxel biosynthesis.</title>
        <authorList>
            <person name="Xiong X."/>
            <person name="Gou J."/>
            <person name="Liao Q."/>
            <person name="Li Y."/>
            <person name="Zhou Q."/>
            <person name="Bi G."/>
            <person name="Li C."/>
            <person name="Du R."/>
            <person name="Wang X."/>
            <person name="Sun T."/>
            <person name="Guo L."/>
            <person name="Liang H."/>
            <person name="Lu P."/>
            <person name="Wu Y."/>
            <person name="Zhang Z."/>
            <person name="Ro D.K."/>
            <person name="Shang Y."/>
            <person name="Huang S."/>
            <person name="Yan J."/>
        </authorList>
    </citation>
    <scope>NUCLEOTIDE SEQUENCE [LARGE SCALE GENOMIC DNA]</scope>
    <source>
        <strain evidence="2">Ta-2019</strain>
    </source>
</reference>
<protein>
    <submittedName>
        <fullName evidence="2">Uncharacterized protein</fullName>
    </submittedName>
</protein>
<feature type="non-terminal residue" evidence="2">
    <location>
        <position position="1"/>
    </location>
</feature>
<feature type="region of interest" description="Disordered" evidence="1">
    <location>
        <begin position="1"/>
        <end position="72"/>
    </location>
</feature>
<keyword evidence="3" id="KW-1185">Reference proteome</keyword>
<dbReference type="EMBL" id="JAHRHJ020000007">
    <property type="protein sequence ID" value="KAH9308245.1"/>
    <property type="molecule type" value="Genomic_DNA"/>
</dbReference>
<evidence type="ECO:0000313" key="3">
    <source>
        <dbReference type="Proteomes" id="UP000824469"/>
    </source>
</evidence>
<name>A0AA38FQD5_TAXCH</name>
<dbReference type="Proteomes" id="UP000824469">
    <property type="component" value="Unassembled WGS sequence"/>
</dbReference>
<feature type="non-terminal residue" evidence="2">
    <location>
        <position position="72"/>
    </location>
</feature>
<accession>A0AA38FQD5</accession>
<feature type="compositionally biased region" description="Basic and acidic residues" evidence="1">
    <location>
        <begin position="18"/>
        <end position="38"/>
    </location>
</feature>
<feature type="compositionally biased region" description="Acidic residues" evidence="1">
    <location>
        <begin position="1"/>
        <end position="13"/>
    </location>
</feature>
<proteinExistence type="predicted"/>
<organism evidence="2 3">
    <name type="scientific">Taxus chinensis</name>
    <name type="common">Chinese yew</name>
    <name type="synonym">Taxus wallichiana var. chinensis</name>
    <dbReference type="NCBI Taxonomy" id="29808"/>
    <lineage>
        <taxon>Eukaryota</taxon>
        <taxon>Viridiplantae</taxon>
        <taxon>Streptophyta</taxon>
        <taxon>Embryophyta</taxon>
        <taxon>Tracheophyta</taxon>
        <taxon>Spermatophyta</taxon>
        <taxon>Pinopsida</taxon>
        <taxon>Pinidae</taxon>
        <taxon>Conifers II</taxon>
        <taxon>Cupressales</taxon>
        <taxon>Taxaceae</taxon>
        <taxon>Taxus</taxon>
    </lineage>
</organism>
<comment type="caution">
    <text evidence="2">The sequence shown here is derived from an EMBL/GenBank/DDBJ whole genome shotgun (WGS) entry which is preliminary data.</text>
</comment>
<dbReference type="AlphaFoldDB" id="A0AA38FQD5"/>
<sequence>KVTEEADSEEIESLDAYNGEKDENNLEGGEDHPMYDIHDSEEEEGEEKHNKEYEEKNDEEEAEDQGKGVIKE</sequence>
<evidence type="ECO:0000256" key="1">
    <source>
        <dbReference type="SAM" id="MobiDB-lite"/>
    </source>
</evidence>